<dbReference type="InterPro" id="IPR011990">
    <property type="entry name" value="TPR-like_helical_dom_sf"/>
</dbReference>
<keyword evidence="3" id="KW-0496">Mitochondrion</keyword>
<dbReference type="PANTHER" id="PTHR47934">
    <property type="entry name" value="PENTATRICOPEPTIDE REPEAT-CONTAINING PROTEIN PET309, MITOCHONDRIAL"/>
    <property type="match status" value="1"/>
</dbReference>
<dbReference type="Gene3D" id="1.25.40.10">
    <property type="entry name" value="Tetratricopeptide repeat domain"/>
    <property type="match status" value="2"/>
</dbReference>
<dbReference type="OrthoDB" id="185373at2759"/>
<dbReference type="GO" id="GO:0006396">
    <property type="term" value="P:RNA processing"/>
    <property type="evidence" value="ECO:0007669"/>
    <property type="project" value="TreeGrafter"/>
</dbReference>
<dbReference type="Pfam" id="PF12921">
    <property type="entry name" value="ATP13"/>
    <property type="match status" value="1"/>
</dbReference>
<dbReference type="InterPro" id="IPR051114">
    <property type="entry name" value="Mito_RNA_Proc_CCM1"/>
</dbReference>
<dbReference type="GO" id="GO:0005739">
    <property type="term" value="C:mitochondrion"/>
    <property type="evidence" value="ECO:0007669"/>
    <property type="project" value="UniProtKB-SubCell"/>
</dbReference>
<sequence>MREDWFAGATTDSDTASLDETKNLLRELKTLMDARNVQGYLRLLRQFETQGKLYALRELHFVAGMRLNRPKLLIQGSKAWHEDEFKENFEGAEKLLKTTNMAAYVSRQRFILRLMRTANISWSRESYFLVLEHARFLKDRNLATQTWDAMSTAGIVPDSSCYNSYIATIAVPRRIFDKFRLKKRNDNTARVEAYKAYQASADDASRKAVILYQEMVKRGVQPNAHTIELLILALGRAGNLNALRSIIKQTWGLYVSDDARNWQMAEIEGVADEHDEEGLDDYNRTDTSLPEPKYDANSSLFPSHKTLLAVVSALGIHHQTGLALEYIAQFRKVYDTQVTTRVTANLMQLALADSTITGGFTDRQQVRRIFDVARSAFGVQPDQSIYSVLINSELQQENTNKALDVLEEMLATIEAGHLPPYKSKTAQTRHIIRSVLSKTRRLLSATHNQITRRLAQDVKEGGDDAIRLRRGISESRAESSEKLLEHWRKRIALHLVRMQSYKTRRKAVMTALYEPDSP</sequence>
<dbReference type="AlphaFoldDB" id="A0A1Y2EWZ0"/>
<evidence type="ECO:0000256" key="2">
    <source>
        <dbReference type="ARBA" id="ARBA00022946"/>
    </source>
</evidence>
<dbReference type="STRING" id="56484.A0A1Y2EWZ0"/>
<dbReference type="Proteomes" id="UP000193685">
    <property type="component" value="Unassembled WGS sequence"/>
</dbReference>
<organism evidence="4 5">
    <name type="scientific">Protomyces lactucae-debilis</name>
    <dbReference type="NCBI Taxonomy" id="2754530"/>
    <lineage>
        <taxon>Eukaryota</taxon>
        <taxon>Fungi</taxon>
        <taxon>Dikarya</taxon>
        <taxon>Ascomycota</taxon>
        <taxon>Taphrinomycotina</taxon>
        <taxon>Taphrinomycetes</taxon>
        <taxon>Taphrinales</taxon>
        <taxon>Protomycetaceae</taxon>
        <taxon>Protomyces</taxon>
    </lineage>
</organism>
<comment type="caution">
    <text evidence="4">The sequence shown here is derived from an EMBL/GenBank/DDBJ whole genome shotgun (WGS) entry which is preliminary data.</text>
</comment>
<evidence type="ECO:0000313" key="4">
    <source>
        <dbReference type="EMBL" id="ORY76093.1"/>
    </source>
</evidence>
<evidence type="ECO:0000256" key="1">
    <source>
        <dbReference type="ARBA" id="ARBA00004173"/>
    </source>
</evidence>
<comment type="subcellular location">
    <subcellularLocation>
        <location evidence="1">Mitochondrion</location>
    </subcellularLocation>
</comment>
<keyword evidence="2" id="KW-0809">Transit peptide</keyword>
<dbReference type="EMBL" id="MCFI01000024">
    <property type="protein sequence ID" value="ORY76093.1"/>
    <property type="molecule type" value="Genomic_DNA"/>
</dbReference>
<keyword evidence="5" id="KW-1185">Reference proteome</keyword>
<proteinExistence type="predicted"/>
<gene>
    <name evidence="4" type="ORF">BCR37DRAFT_395390</name>
</gene>
<dbReference type="InterPro" id="IPR024319">
    <property type="entry name" value="ATPase_expression_mit"/>
</dbReference>
<evidence type="ECO:0000313" key="5">
    <source>
        <dbReference type="Proteomes" id="UP000193685"/>
    </source>
</evidence>
<dbReference type="GeneID" id="63788217"/>
<dbReference type="PANTHER" id="PTHR47934:SF6">
    <property type="entry name" value="MITOCHONDRIAL GROUP I INTRON SPLICING FACTOR CCM1-RELATED"/>
    <property type="match status" value="1"/>
</dbReference>
<evidence type="ECO:0008006" key="6">
    <source>
        <dbReference type="Google" id="ProtNLM"/>
    </source>
</evidence>
<dbReference type="GO" id="GO:0003729">
    <property type="term" value="F:mRNA binding"/>
    <property type="evidence" value="ECO:0007669"/>
    <property type="project" value="TreeGrafter"/>
</dbReference>
<protein>
    <recommendedName>
        <fullName evidence="6">Pentatricopeptide repeat protein</fullName>
    </recommendedName>
</protein>
<reference evidence="4 5" key="1">
    <citation type="submission" date="2016-07" db="EMBL/GenBank/DDBJ databases">
        <title>Pervasive Adenine N6-methylation of Active Genes in Fungi.</title>
        <authorList>
            <consortium name="DOE Joint Genome Institute"/>
            <person name="Mondo S.J."/>
            <person name="Dannebaum R.O."/>
            <person name="Kuo R.C."/>
            <person name="Labutti K."/>
            <person name="Haridas S."/>
            <person name="Kuo A."/>
            <person name="Salamov A."/>
            <person name="Ahrendt S.R."/>
            <person name="Lipzen A."/>
            <person name="Sullivan W."/>
            <person name="Andreopoulos W.B."/>
            <person name="Clum A."/>
            <person name="Lindquist E."/>
            <person name="Daum C."/>
            <person name="Ramamoorthy G.K."/>
            <person name="Gryganskyi A."/>
            <person name="Culley D."/>
            <person name="Magnuson J.K."/>
            <person name="James T.Y."/>
            <person name="O'Malley M.A."/>
            <person name="Stajich J.E."/>
            <person name="Spatafora J.W."/>
            <person name="Visel A."/>
            <person name="Grigoriev I.V."/>
        </authorList>
    </citation>
    <scope>NUCLEOTIDE SEQUENCE [LARGE SCALE GENOMIC DNA]</scope>
    <source>
        <strain evidence="4 5">12-1054</strain>
    </source>
</reference>
<evidence type="ECO:0000256" key="3">
    <source>
        <dbReference type="ARBA" id="ARBA00023128"/>
    </source>
</evidence>
<accession>A0A1Y2EWZ0</accession>
<name>A0A1Y2EWZ0_PROLT</name>
<dbReference type="GO" id="GO:0007005">
    <property type="term" value="P:mitochondrion organization"/>
    <property type="evidence" value="ECO:0007669"/>
    <property type="project" value="TreeGrafter"/>
</dbReference>
<dbReference type="RefSeq" id="XP_040722546.1">
    <property type="nucleotide sequence ID" value="XM_040871618.1"/>
</dbReference>